<evidence type="ECO:0000313" key="2">
    <source>
        <dbReference type="EMBL" id="CCC91915.1"/>
    </source>
</evidence>
<keyword evidence="1" id="KW-1133">Transmembrane helix</keyword>
<dbReference type="PANTHER" id="PTHR12992:SF44">
    <property type="entry name" value="NUDIX HYDROLASE DOMAIN-CONTAINING PROTEIN"/>
    <property type="match status" value="1"/>
</dbReference>
<sequence length="379" mass="42287">MALPAADVRLLANISRRLQGRTLHTYVPGEARTSVAIILRFGDEHHQLVARRLLTGATATDVPRVLQQHLSAGAGESVPSSLTVLFVKRADLSGDRWSGSVTFPGGRRDLGDVDDYNALCCRVDEMLGIPLRSPEFLLLGRLRDYPIRSRKLQMMGAVQARFVFLHTGQLTPALRFAAPLVEAVRWVPVNIFAVEQPHTRCRVCHPVASFVRPTDADTRLLLTEVFPNAHLSFPAVQLPGAWRVWGLALRSTYELMTLDDRLTADWPLLTSNSALLQHFIIDPLHGYYEALFTYYWLVAQWRQKGKGTTSALSRHDVIPHTAHPILWAVPEAVSPRHITFLAVDVALVLLVVYSVAAAIHVAYTILHMALGRDENEKTR</sequence>
<dbReference type="Gene3D" id="3.90.79.10">
    <property type="entry name" value="Nucleoside Triphosphate Pyrophosphohydrolase"/>
    <property type="match status" value="1"/>
</dbReference>
<accession>G0URA4</accession>
<keyword evidence="1" id="KW-0812">Transmembrane</keyword>
<reference evidence="2" key="1">
    <citation type="journal article" date="2012" name="Proc. Natl. Acad. Sci. U.S.A.">
        <title>Antigenic diversity is generated by distinct evolutionary mechanisms in African trypanosome species.</title>
        <authorList>
            <person name="Jackson A.P."/>
            <person name="Berry A."/>
            <person name="Aslett M."/>
            <person name="Allison H.C."/>
            <person name="Burton P."/>
            <person name="Vavrova-Anderson J."/>
            <person name="Brown R."/>
            <person name="Browne H."/>
            <person name="Corton N."/>
            <person name="Hauser H."/>
            <person name="Gamble J."/>
            <person name="Gilderthorp R."/>
            <person name="Marcello L."/>
            <person name="McQuillan J."/>
            <person name="Otto T.D."/>
            <person name="Quail M.A."/>
            <person name="Sanders M.J."/>
            <person name="van Tonder A."/>
            <person name="Ginger M.L."/>
            <person name="Field M.C."/>
            <person name="Barry J.D."/>
            <person name="Hertz-Fowler C."/>
            <person name="Berriman M."/>
        </authorList>
    </citation>
    <scope>NUCLEOTIDE SEQUENCE</scope>
    <source>
        <strain evidence="2">IL3000</strain>
    </source>
</reference>
<proteinExistence type="predicted"/>
<evidence type="ECO:0000256" key="1">
    <source>
        <dbReference type="SAM" id="Phobius"/>
    </source>
</evidence>
<dbReference type="EMBL" id="HE575321">
    <property type="protein sequence ID" value="CCC91915.1"/>
    <property type="molecule type" value="Genomic_DNA"/>
</dbReference>
<dbReference type="SUPFAM" id="SSF55811">
    <property type="entry name" value="Nudix"/>
    <property type="match status" value="1"/>
</dbReference>
<dbReference type="GO" id="GO:0010945">
    <property type="term" value="F:coenzyme A diphosphatase activity"/>
    <property type="evidence" value="ECO:0007669"/>
    <property type="project" value="InterPro"/>
</dbReference>
<feature type="transmembrane region" description="Helical" evidence="1">
    <location>
        <begin position="345"/>
        <end position="370"/>
    </location>
</feature>
<dbReference type="AlphaFoldDB" id="G0URA4"/>
<dbReference type="PANTHER" id="PTHR12992">
    <property type="entry name" value="NUDIX HYDROLASE"/>
    <property type="match status" value="1"/>
</dbReference>
<protein>
    <submittedName>
        <fullName evidence="2">Uncharacterized protein TCIL3000_8_1310</fullName>
    </submittedName>
</protein>
<name>G0URA4_TRYCI</name>
<organism evidence="2">
    <name type="scientific">Trypanosoma congolense (strain IL3000)</name>
    <dbReference type="NCBI Taxonomy" id="1068625"/>
    <lineage>
        <taxon>Eukaryota</taxon>
        <taxon>Discoba</taxon>
        <taxon>Euglenozoa</taxon>
        <taxon>Kinetoplastea</taxon>
        <taxon>Metakinetoplastina</taxon>
        <taxon>Trypanosomatida</taxon>
        <taxon>Trypanosomatidae</taxon>
        <taxon>Trypanosoma</taxon>
        <taxon>Nannomonas</taxon>
    </lineage>
</organism>
<keyword evidence="1" id="KW-0472">Membrane</keyword>
<dbReference type="InterPro" id="IPR045121">
    <property type="entry name" value="CoAse"/>
</dbReference>
<dbReference type="InterPro" id="IPR015797">
    <property type="entry name" value="NUDIX_hydrolase-like_dom_sf"/>
</dbReference>
<gene>
    <name evidence="2" type="ORF">TCIL3000_8_1310</name>
</gene>
<dbReference type="VEuPathDB" id="TriTrypDB:TcIL3000_8_1310"/>